<protein>
    <submittedName>
        <fullName evidence="2">Helix-turn-helix transcriptional regulator</fullName>
    </submittedName>
</protein>
<dbReference type="Proteomes" id="UP001231924">
    <property type="component" value="Unassembled WGS sequence"/>
</dbReference>
<dbReference type="SUPFAM" id="SSF46785">
    <property type="entry name" value="Winged helix' DNA-binding domain"/>
    <property type="match status" value="1"/>
</dbReference>
<dbReference type="Pfam" id="PF03551">
    <property type="entry name" value="PadR"/>
    <property type="match status" value="1"/>
</dbReference>
<comment type="caution">
    <text evidence="2">The sequence shown here is derived from an EMBL/GenBank/DDBJ whole genome shotgun (WGS) entry which is preliminary data.</text>
</comment>
<evidence type="ECO:0000313" key="2">
    <source>
        <dbReference type="EMBL" id="MDL5154435.1"/>
    </source>
</evidence>
<reference evidence="2 3" key="1">
    <citation type="submission" date="2023-06" db="EMBL/GenBank/DDBJ databases">
        <title>Actinomycetospora Odt1-22.</title>
        <authorList>
            <person name="Supong K."/>
        </authorList>
    </citation>
    <scope>NUCLEOTIDE SEQUENCE [LARGE SCALE GENOMIC DNA]</scope>
    <source>
        <strain evidence="2 3">Odt1-22</strain>
    </source>
</reference>
<evidence type="ECO:0000313" key="3">
    <source>
        <dbReference type="Proteomes" id="UP001231924"/>
    </source>
</evidence>
<keyword evidence="3" id="KW-1185">Reference proteome</keyword>
<dbReference type="InterPro" id="IPR036390">
    <property type="entry name" value="WH_DNA-bd_sf"/>
</dbReference>
<dbReference type="Gene3D" id="1.10.10.10">
    <property type="entry name" value="Winged helix-like DNA-binding domain superfamily/Winged helix DNA-binding domain"/>
    <property type="match status" value="1"/>
</dbReference>
<organism evidence="2 3">
    <name type="scientific">Actinomycetospora termitidis</name>
    <dbReference type="NCBI Taxonomy" id="3053470"/>
    <lineage>
        <taxon>Bacteria</taxon>
        <taxon>Bacillati</taxon>
        <taxon>Actinomycetota</taxon>
        <taxon>Actinomycetes</taxon>
        <taxon>Pseudonocardiales</taxon>
        <taxon>Pseudonocardiaceae</taxon>
        <taxon>Actinomycetospora</taxon>
    </lineage>
</organism>
<name>A0ABT7M1B5_9PSEU</name>
<evidence type="ECO:0000259" key="1">
    <source>
        <dbReference type="Pfam" id="PF03551"/>
    </source>
</evidence>
<dbReference type="RefSeq" id="WP_286050471.1">
    <property type="nucleotide sequence ID" value="NZ_JASVWF010000001.1"/>
</dbReference>
<dbReference type="InterPro" id="IPR005149">
    <property type="entry name" value="Tscrpt_reg_PadR_N"/>
</dbReference>
<dbReference type="EMBL" id="JASVWF010000001">
    <property type="protein sequence ID" value="MDL5154435.1"/>
    <property type="molecule type" value="Genomic_DNA"/>
</dbReference>
<feature type="domain" description="Transcription regulator PadR N-terminal" evidence="1">
    <location>
        <begin position="35"/>
        <end position="86"/>
    </location>
</feature>
<sequence>MGGRSLRITAALRDVLAVFMLDPEAEYYGLELARGADLPSGTLYPLLARLEGRGLVESRNEDPEIYLGTGRPPRRYYRLTRDGAALAAEALTPRRAGRRVSPRPGT</sequence>
<dbReference type="InterPro" id="IPR036388">
    <property type="entry name" value="WH-like_DNA-bd_sf"/>
</dbReference>
<accession>A0ABT7M1B5</accession>
<proteinExistence type="predicted"/>
<gene>
    <name evidence="2" type="ORF">QRT03_00540</name>
</gene>